<protein>
    <submittedName>
        <fullName evidence="9">Plasma membrane iron permease</fullName>
    </submittedName>
</protein>
<evidence type="ECO:0000256" key="2">
    <source>
        <dbReference type="ARBA" id="ARBA00008333"/>
    </source>
</evidence>
<sequence length="347" mass="37547">MEDLFSLPIFFISFREALETGIIVSVLLAIIKRTIKRQDDPALYSTMVRQVWLGTFVGVVTCVLMGIVIIGGLYGLAADEIGGAEDLWEAVFSLSASVVITVMGAVLLRVGKLQDKWRLKLAKAMSSTGPGPEGSGRLMDRFRYLSEKYALFILPFITVLREGFEGVIFIAGVGIGIPVSAIPLSVLAGLFIGSAVGFLIYKGSNVAPIQYFLVMSTCLLYLVAAGLFSKGIWHLEANQWNQVVGGDAAELGSGPGSYDIRRSVWHVNCCNPYLNGGGLWGIFNAVLGWQNSATVGSILSYNLYWIAVSLGFFYLGVKEKGHLGCKKATQPEEQPADHEPLLANPAR</sequence>
<feature type="transmembrane region" description="Helical" evidence="8">
    <location>
        <begin position="6"/>
        <end position="31"/>
    </location>
</feature>
<dbReference type="OrthoDB" id="4364at2759"/>
<evidence type="ECO:0000256" key="7">
    <source>
        <dbReference type="SAM" id="MobiDB-lite"/>
    </source>
</evidence>
<keyword evidence="5 8" id="KW-1133">Transmembrane helix</keyword>
<keyword evidence="10" id="KW-1185">Reference proteome</keyword>
<feature type="transmembrane region" description="Helical" evidence="8">
    <location>
        <begin position="212"/>
        <end position="233"/>
    </location>
</feature>
<evidence type="ECO:0000256" key="8">
    <source>
        <dbReference type="SAM" id="Phobius"/>
    </source>
</evidence>
<feature type="transmembrane region" description="Helical" evidence="8">
    <location>
        <begin position="51"/>
        <end position="78"/>
    </location>
</feature>
<evidence type="ECO:0000313" key="9">
    <source>
        <dbReference type="EMBL" id="KAH7361464.1"/>
    </source>
</evidence>
<dbReference type="PANTHER" id="PTHR31632:SF2">
    <property type="entry name" value="PLASMA MEMBRANE IRON PERMEASE"/>
    <property type="match status" value="1"/>
</dbReference>
<dbReference type="EMBL" id="JAGPXD010000003">
    <property type="protein sequence ID" value="KAH7361464.1"/>
    <property type="molecule type" value="Genomic_DNA"/>
</dbReference>
<comment type="similarity">
    <text evidence="2">Belongs to the oxidase-dependent Fe transporter (OFeT) (TC 9.A.10.1) family.</text>
</comment>
<dbReference type="GO" id="GO:0015093">
    <property type="term" value="F:ferrous iron transmembrane transporter activity"/>
    <property type="evidence" value="ECO:0007669"/>
    <property type="project" value="TreeGrafter"/>
</dbReference>
<keyword evidence="3" id="KW-0406">Ion transport</keyword>
<dbReference type="Pfam" id="PF03239">
    <property type="entry name" value="FTR1"/>
    <property type="match status" value="1"/>
</dbReference>
<reference evidence="9" key="1">
    <citation type="journal article" date="2021" name="Nat. Commun.">
        <title>Genetic determinants of endophytism in the Arabidopsis root mycobiome.</title>
        <authorList>
            <person name="Mesny F."/>
            <person name="Miyauchi S."/>
            <person name="Thiergart T."/>
            <person name="Pickel B."/>
            <person name="Atanasova L."/>
            <person name="Karlsson M."/>
            <person name="Huettel B."/>
            <person name="Barry K.W."/>
            <person name="Haridas S."/>
            <person name="Chen C."/>
            <person name="Bauer D."/>
            <person name="Andreopoulos W."/>
            <person name="Pangilinan J."/>
            <person name="LaButti K."/>
            <person name="Riley R."/>
            <person name="Lipzen A."/>
            <person name="Clum A."/>
            <person name="Drula E."/>
            <person name="Henrissat B."/>
            <person name="Kohler A."/>
            <person name="Grigoriev I.V."/>
            <person name="Martin F.M."/>
            <person name="Hacquard S."/>
        </authorList>
    </citation>
    <scope>NUCLEOTIDE SEQUENCE</scope>
    <source>
        <strain evidence="9">MPI-CAGE-AT-0016</strain>
    </source>
</reference>
<feature type="transmembrane region" description="Helical" evidence="8">
    <location>
        <begin position="298"/>
        <end position="317"/>
    </location>
</feature>
<keyword evidence="3" id="KW-0813">Transport</keyword>
<dbReference type="AlphaFoldDB" id="A0A8K0TG51"/>
<evidence type="ECO:0000256" key="5">
    <source>
        <dbReference type="ARBA" id="ARBA00022989"/>
    </source>
</evidence>
<dbReference type="PANTHER" id="PTHR31632">
    <property type="entry name" value="IRON TRANSPORTER FTH1"/>
    <property type="match status" value="1"/>
</dbReference>
<proteinExistence type="inferred from homology"/>
<feature type="transmembrane region" description="Helical" evidence="8">
    <location>
        <begin position="181"/>
        <end position="200"/>
    </location>
</feature>
<evidence type="ECO:0000313" key="10">
    <source>
        <dbReference type="Proteomes" id="UP000813385"/>
    </source>
</evidence>
<dbReference type="InterPro" id="IPR004923">
    <property type="entry name" value="FTR1/Fip1/EfeU"/>
</dbReference>
<organism evidence="9 10">
    <name type="scientific">Plectosphaerella cucumerina</name>
    <dbReference type="NCBI Taxonomy" id="40658"/>
    <lineage>
        <taxon>Eukaryota</taxon>
        <taxon>Fungi</taxon>
        <taxon>Dikarya</taxon>
        <taxon>Ascomycota</taxon>
        <taxon>Pezizomycotina</taxon>
        <taxon>Sordariomycetes</taxon>
        <taxon>Hypocreomycetidae</taxon>
        <taxon>Glomerellales</taxon>
        <taxon>Plectosphaerellaceae</taxon>
        <taxon>Plectosphaerella</taxon>
    </lineage>
</organism>
<dbReference type="Proteomes" id="UP000813385">
    <property type="component" value="Unassembled WGS sequence"/>
</dbReference>
<feature type="transmembrane region" description="Helical" evidence="8">
    <location>
        <begin position="90"/>
        <end position="110"/>
    </location>
</feature>
<keyword evidence="4 8" id="KW-0812">Transmembrane</keyword>
<keyword evidence="3" id="KW-0408">Iron</keyword>
<evidence type="ECO:0000256" key="1">
    <source>
        <dbReference type="ARBA" id="ARBA00004141"/>
    </source>
</evidence>
<gene>
    <name evidence="9" type="ORF">B0T11DRAFT_327649</name>
</gene>
<name>A0A8K0TG51_9PEZI</name>
<comment type="subcellular location">
    <subcellularLocation>
        <location evidence="1">Membrane</location>
        <topology evidence="1">Multi-pass membrane protein</topology>
    </subcellularLocation>
</comment>
<comment type="caution">
    <text evidence="9">The sequence shown here is derived from an EMBL/GenBank/DDBJ whole genome shotgun (WGS) entry which is preliminary data.</text>
</comment>
<evidence type="ECO:0000256" key="3">
    <source>
        <dbReference type="ARBA" id="ARBA00022496"/>
    </source>
</evidence>
<feature type="transmembrane region" description="Helical" evidence="8">
    <location>
        <begin position="149"/>
        <end position="175"/>
    </location>
</feature>
<feature type="region of interest" description="Disordered" evidence="7">
    <location>
        <begin position="327"/>
        <end position="347"/>
    </location>
</feature>
<evidence type="ECO:0000256" key="6">
    <source>
        <dbReference type="ARBA" id="ARBA00023136"/>
    </source>
</evidence>
<dbReference type="GO" id="GO:0033573">
    <property type="term" value="C:high-affinity iron permease complex"/>
    <property type="evidence" value="ECO:0007669"/>
    <property type="project" value="InterPro"/>
</dbReference>
<keyword evidence="6 8" id="KW-0472">Membrane</keyword>
<accession>A0A8K0TG51</accession>
<keyword evidence="3" id="KW-0410">Iron transport</keyword>
<evidence type="ECO:0000256" key="4">
    <source>
        <dbReference type="ARBA" id="ARBA00022692"/>
    </source>
</evidence>